<dbReference type="InterPro" id="IPR017871">
    <property type="entry name" value="ABC_transporter-like_CS"/>
</dbReference>
<evidence type="ECO:0000256" key="3">
    <source>
        <dbReference type="SAM" id="Phobius"/>
    </source>
</evidence>
<evidence type="ECO:0000259" key="4">
    <source>
        <dbReference type="PROSITE" id="PS50893"/>
    </source>
</evidence>
<feature type="transmembrane region" description="Helical" evidence="3">
    <location>
        <begin position="329"/>
        <end position="355"/>
    </location>
</feature>
<protein>
    <recommendedName>
        <fullName evidence="4">ABC transporter domain-containing protein</fullName>
    </recommendedName>
</protein>
<gene>
    <name evidence="5" type="ORF">OSB1V03_LOCUS1363</name>
</gene>
<dbReference type="EMBL" id="CAJPIZ010000392">
    <property type="protein sequence ID" value="CAG2101313.1"/>
    <property type="molecule type" value="Genomic_DNA"/>
</dbReference>
<sequence>MLGPNGTGKTTLMRVILGQLRLTSGTIEVFGKMAGSAGLGIPGPGVGYMPQELALFDYFTIGEILDYYGMIYHMKREEIDESVDNLRELLHLPENSRLISQLSGGQQRRVSIAITMLHKPRLVILDEPTVGVDSLLRHRIWQYLEDICDKYGQTVIITTHYIEEARSAHNVAFMRSGAVLRQSNPKQLMDEYQCPTLEDVFLHAVQSVTIGDNYLALEFRDNFTDSFETRVTDMFDASDDVVKQSLIHLYVDLSNPQMYATMMNAIRVSEVFNGDLSKTLTTFMFVGPQLMVYAEFSLCLILSTFIMINDKSSNIMNRMFAAGVTQYEYMGAHIIINIIINLVQIISAMSVVFVVFSVQQSGSYWEIFLFLFVEMMAGTFIGLLLAVILSDPFSVIVSFGHLRPFPICISL</sequence>
<dbReference type="InterPro" id="IPR027417">
    <property type="entry name" value="P-loop_NTPase"/>
</dbReference>
<keyword evidence="3" id="KW-0472">Membrane</keyword>
<accession>A0A7R9KD54</accession>
<dbReference type="EMBL" id="OC854967">
    <property type="protein sequence ID" value="CAD7620883.1"/>
    <property type="molecule type" value="Genomic_DNA"/>
</dbReference>
<dbReference type="InterPro" id="IPR003439">
    <property type="entry name" value="ABC_transporter-like_ATP-bd"/>
</dbReference>
<organism evidence="5">
    <name type="scientific">Medioppia subpectinata</name>
    <dbReference type="NCBI Taxonomy" id="1979941"/>
    <lineage>
        <taxon>Eukaryota</taxon>
        <taxon>Metazoa</taxon>
        <taxon>Ecdysozoa</taxon>
        <taxon>Arthropoda</taxon>
        <taxon>Chelicerata</taxon>
        <taxon>Arachnida</taxon>
        <taxon>Acari</taxon>
        <taxon>Acariformes</taxon>
        <taxon>Sarcoptiformes</taxon>
        <taxon>Oribatida</taxon>
        <taxon>Brachypylina</taxon>
        <taxon>Oppioidea</taxon>
        <taxon>Oppiidae</taxon>
        <taxon>Medioppia</taxon>
    </lineage>
</organism>
<dbReference type="CDD" id="cd03230">
    <property type="entry name" value="ABC_DR_subfamily_A"/>
    <property type="match status" value="1"/>
</dbReference>
<dbReference type="GO" id="GO:0005524">
    <property type="term" value="F:ATP binding"/>
    <property type="evidence" value="ECO:0007669"/>
    <property type="project" value="UniProtKB-KW"/>
</dbReference>
<feature type="domain" description="ABC transporter" evidence="4">
    <location>
        <begin position="2"/>
        <end position="201"/>
    </location>
</feature>
<dbReference type="Pfam" id="PF00005">
    <property type="entry name" value="ABC_tran"/>
    <property type="match status" value="1"/>
</dbReference>
<feature type="transmembrane region" description="Helical" evidence="3">
    <location>
        <begin position="367"/>
        <end position="389"/>
    </location>
</feature>
<evidence type="ECO:0000313" key="5">
    <source>
        <dbReference type="EMBL" id="CAD7620883.1"/>
    </source>
</evidence>
<dbReference type="PANTHER" id="PTHR43038:SF3">
    <property type="entry name" value="ABC TRANSPORTER G FAMILY MEMBER 20 ISOFORM X1"/>
    <property type="match status" value="1"/>
</dbReference>
<feature type="transmembrane region" description="Helical" evidence="3">
    <location>
        <begin position="290"/>
        <end position="308"/>
    </location>
</feature>
<dbReference type="AlphaFoldDB" id="A0A7R9KD54"/>
<evidence type="ECO:0000313" key="6">
    <source>
        <dbReference type="Proteomes" id="UP000759131"/>
    </source>
</evidence>
<dbReference type="InterPro" id="IPR003593">
    <property type="entry name" value="AAA+_ATPase"/>
</dbReference>
<keyword evidence="3" id="KW-0812">Transmembrane</keyword>
<dbReference type="OrthoDB" id="6150516at2759"/>
<dbReference type="Proteomes" id="UP000759131">
    <property type="component" value="Unassembled WGS sequence"/>
</dbReference>
<evidence type="ECO:0000256" key="1">
    <source>
        <dbReference type="ARBA" id="ARBA00022741"/>
    </source>
</evidence>
<proteinExistence type="predicted"/>
<evidence type="ECO:0000256" key="2">
    <source>
        <dbReference type="ARBA" id="ARBA00022840"/>
    </source>
</evidence>
<dbReference type="SUPFAM" id="SSF52540">
    <property type="entry name" value="P-loop containing nucleoside triphosphate hydrolases"/>
    <property type="match status" value="1"/>
</dbReference>
<dbReference type="GO" id="GO:0016887">
    <property type="term" value="F:ATP hydrolysis activity"/>
    <property type="evidence" value="ECO:0007669"/>
    <property type="project" value="InterPro"/>
</dbReference>
<dbReference type="Gene3D" id="3.40.50.300">
    <property type="entry name" value="P-loop containing nucleotide triphosphate hydrolases"/>
    <property type="match status" value="1"/>
</dbReference>
<dbReference type="PROSITE" id="PS50893">
    <property type="entry name" value="ABC_TRANSPORTER_2"/>
    <property type="match status" value="1"/>
</dbReference>
<name>A0A7R9KD54_9ACAR</name>
<dbReference type="PANTHER" id="PTHR43038">
    <property type="entry name" value="ATP-BINDING CASSETTE, SUB-FAMILY H, MEMBER 1"/>
    <property type="match status" value="1"/>
</dbReference>
<keyword evidence="2" id="KW-0067">ATP-binding</keyword>
<dbReference type="PROSITE" id="PS00211">
    <property type="entry name" value="ABC_TRANSPORTER_1"/>
    <property type="match status" value="1"/>
</dbReference>
<keyword evidence="1" id="KW-0547">Nucleotide-binding</keyword>
<keyword evidence="6" id="KW-1185">Reference proteome</keyword>
<keyword evidence="3" id="KW-1133">Transmembrane helix</keyword>
<dbReference type="SMART" id="SM00382">
    <property type="entry name" value="AAA"/>
    <property type="match status" value="1"/>
</dbReference>
<reference evidence="5" key="1">
    <citation type="submission" date="2020-11" db="EMBL/GenBank/DDBJ databases">
        <authorList>
            <person name="Tran Van P."/>
        </authorList>
    </citation>
    <scope>NUCLEOTIDE SEQUENCE</scope>
</reference>